<evidence type="ECO:0000313" key="2">
    <source>
        <dbReference type="Proteomes" id="UP000824890"/>
    </source>
</evidence>
<protein>
    <submittedName>
        <fullName evidence="1">Uncharacterized protein</fullName>
    </submittedName>
</protein>
<gene>
    <name evidence="1" type="ORF">HID58_048615</name>
</gene>
<evidence type="ECO:0000313" key="1">
    <source>
        <dbReference type="EMBL" id="KAH0899047.1"/>
    </source>
</evidence>
<accession>A0ABQ8B3G6</accession>
<sequence length="119" mass="13588">MEKVISGRLRKPRNIADRISISINLKMESQFYQAYSEAVADGRRRDHGLENKAFEIRYLGVALVVQALRLILQGKEYNIELGKKSILASSVLLYWGSRGHINQVVFYTTSGVTDTIKWQ</sequence>
<organism evidence="1 2">
    <name type="scientific">Brassica napus</name>
    <name type="common">Rape</name>
    <dbReference type="NCBI Taxonomy" id="3708"/>
    <lineage>
        <taxon>Eukaryota</taxon>
        <taxon>Viridiplantae</taxon>
        <taxon>Streptophyta</taxon>
        <taxon>Embryophyta</taxon>
        <taxon>Tracheophyta</taxon>
        <taxon>Spermatophyta</taxon>
        <taxon>Magnoliopsida</taxon>
        <taxon>eudicotyledons</taxon>
        <taxon>Gunneridae</taxon>
        <taxon>Pentapetalae</taxon>
        <taxon>rosids</taxon>
        <taxon>malvids</taxon>
        <taxon>Brassicales</taxon>
        <taxon>Brassicaceae</taxon>
        <taxon>Brassiceae</taxon>
        <taxon>Brassica</taxon>
    </lineage>
</organism>
<feature type="non-terminal residue" evidence="1">
    <location>
        <position position="119"/>
    </location>
</feature>
<reference evidence="1 2" key="1">
    <citation type="submission" date="2021-05" db="EMBL/GenBank/DDBJ databases">
        <title>Genome Assembly of Synthetic Allotetraploid Brassica napus Reveals Homoeologous Exchanges between Subgenomes.</title>
        <authorList>
            <person name="Davis J.T."/>
        </authorList>
    </citation>
    <scope>NUCLEOTIDE SEQUENCE [LARGE SCALE GENOMIC DNA]</scope>
    <source>
        <strain evidence="2">cv. Da-Ae</strain>
        <tissue evidence="1">Seedling</tissue>
    </source>
</reference>
<dbReference type="EMBL" id="JAGKQM010000012">
    <property type="protein sequence ID" value="KAH0899047.1"/>
    <property type="molecule type" value="Genomic_DNA"/>
</dbReference>
<dbReference type="Proteomes" id="UP000824890">
    <property type="component" value="Unassembled WGS sequence"/>
</dbReference>
<comment type="caution">
    <text evidence="1">The sequence shown here is derived from an EMBL/GenBank/DDBJ whole genome shotgun (WGS) entry which is preliminary data.</text>
</comment>
<keyword evidence="2" id="KW-1185">Reference proteome</keyword>
<proteinExistence type="predicted"/>
<name>A0ABQ8B3G6_BRANA</name>